<dbReference type="RefSeq" id="WP_091611572.1">
    <property type="nucleotide sequence ID" value="NZ_FOEF01000001.1"/>
</dbReference>
<dbReference type="AlphaFoldDB" id="A0A1H8QLT1"/>
<dbReference type="InterPro" id="IPR036291">
    <property type="entry name" value="NAD(P)-bd_dom_sf"/>
</dbReference>
<reference evidence="3 4" key="1">
    <citation type="submission" date="2016-10" db="EMBL/GenBank/DDBJ databases">
        <authorList>
            <person name="de Groot N.N."/>
        </authorList>
    </citation>
    <scope>NUCLEOTIDE SEQUENCE [LARGE SCALE GENOMIC DNA]</scope>
    <source>
        <strain evidence="3 4">DSM 44993</strain>
    </source>
</reference>
<dbReference type="PRINTS" id="PR00081">
    <property type="entry name" value="GDHRDH"/>
</dbReference>
<proteinExistence type="inferred from homology"/>
<dbReference type="Pfam" id="PF13561">
    <property type="entry name" value="adh_short_C2"/>
    <property type="match status" value="1"/>
</dbReference>
<dbReference type="GO" id="GO:0016491">
    <property type="term" value="F:oxidoreductase activity"/>
    <property type="evidence" value="ECO:0007669"/>
    <property type="project" value="UniProtKB-KW"/>
</dbReference>
<dbReference type="InterPro" id="IPR002347">
    <property type="entry name" value="SDR_fam"/>
</dbReference>
<dbReference type="PROSITE" id="PS00061">
    <property type="entry name" value="ADH_SHORT"/>
    <property type="match status" value="1"/>
</dbReference>
<dbReference type="Gene3D" id="3.40.50.720">
    <property type="entry name" value="NAD(P)-binding Rossmann-like Domain"/>
    <property type="match status" value="1"/>
</dbReference>
<dbReference type="EMBL" id="FOEF01000001">
    <property type="protein sequence ID" value="SEO55205.1"/>
    <property type="molecule type" value="Genomic_DNA"/>
</dbReference>
<evidence type="ECO:0000256" key="2">
    <source>
        <dbReference type="ARBA" id="ARBA00023002"/>
    </source>
</evidence>
<dbReference type="InterPro" id="IPR020904">
    <property type="entry name" value="Sc_DH/Rdtase_CS"/>
</dbReference>
<gene>
    <name evidence="3" type="ORF">SAMN04489732_101407</name>
</gene>
<comment type="similarity">
    <text evidence="1">Belongs to the short-chain dehydrogenases/reductases (SDR) family.</text>
</comment>
<dbReference type="PANTHER" id="PTHR43639">
    <property type="entry name" value="OXIDOREDUCTASE, SHORT-CHAIN DEHYDROGENASE/REDUCTASE FAMILY (AFU_ORTHOLOGUE AFUA_5G02870)"/>
    <property type="match status" value="1"/>
</dbReference>
<dbReference type="FunFam" id="3.40.50.720:FF:000084">
    <property type="entry name" value="Short-chain dehydrogenase reductase"/>
    <property type="match status" value="1"/>
</dbReference>
<evidence type="ECO:0000313" key="4">
    <source>
        <dbReference type="Proteomes" id="UP000198582"/>
    </source>
</evidence>
<evidence type="ECO:0000256" key="1">
    <source>
        <dbReference type="ARBA" id="ARBA00006484"/>
    </source>
</evidence>
<dbReference type="STRING" id="394193.SAMN04489732_101407"/>
<dbReference type="OrthoDB" id="517007at2"/>
<evidence type="ECO:0000313" key="3">
    <source>
        <dbReference type="EMBL" id="SEO55205.1"/>
    </source>
</evidence>
<dbReference type="PANTHER" id="PTHR43639:SF1">
    <property type="entry name" value="SHORT-CHAIN DEHYDROGENASE_REDUCTASE FAMILY PROTEIN"/>
    <property type="match status" value="1"/>
</dbReference>
<keyword evidence="4" id="KW-1185">Reference proteome</keyword>
<keyword evidence="2" id="KW-0560">Oxidoreductase</keyword>
<accession>A0A1H8QLT1</accession>
<organism evidence="3 4">
    <name type="scientific">Amycolatopsis saalfeldensis</name>
    <dbReference type="NCBI Taxonomy" id="394193"/>
    <lineage>
        <taxon>Bacteria</taxon>
        <taxon>Bacillati</taxon>
        <taxon>Actinomycetota</taxon>
        <taxon>Actinomycetes</taxon>
        <taxon>Pseudonocardiales</taxon>
        <taxon>Pseudonocardiaceae</taxon>
        <taxon>Amycolatopsis</taxon>
    </lineage>
</organism>
<dbReference type="SUPFAM" id="SSF51735">
    <property type="entry name" value="NAD(P)-binding Rossmann-fold domains"/>
    <property type="match status" value="1"/>
</dbReference>
<sequence length="263" mass="26509">MSDSASGSRVVIVTGAAQGIGAAVAWRFAEDGAKVVLTDLAPDGAAEVAAKIAAAHPGSDAIGLRTDVTDASACDELVATTVARHGRLDVLAVATVTAPQRSPLKDLPPAEWDRVMAVNAKGPFLLSRSAIPALTAPGGSIVYVYSAHAQLGAPGRAVYSASKGALGSMIKSLALELAPDRITVNGVAPLHIDAPLNDASLNGAAAEAGITVAEARARRDSTIPLGRPAAMREVADAIAYLASPPAAYITGTILDINGGVLLR</sequence>
<dbReference type="Proteomes" id="UP000198582">
    <property type="component" value="Unassembled WGS sequence"/>
</dbReference>
<name>A0A1H8QLT1_9PSEU</name>
<protein>
    <submittedName>
        <fullName evidence="3">3-oxoacyl-[acyl-carrier protein] reductase</fullName>
    </submittedName>
</protein>